<dbReference type="PANTHER" id="PTHR34631:SF3">
    <property type="entry name" value="ISSOD12 TRANSPOSASE TNPA_ISSOD12"/>
    <property type="match status" value="1"/>
</dbReference>
<dbReference type="NCBIfam" id="NF033579">
    <property type="entry name" value="transpos_IS5_2"/>
    <property type="match status" value="1"/>
</dbReference>
<name>A0A2R8BMI7_9RHOB</name>
<dbReference type="AlphaFoldDB" id="A0A2R8BMI7"/>
<dbReference type="InterPro" id="IPR025668">
    <property type="entry name" value="Tnp_DDE_dom"/>
</dbReference>
<evidence type="ECO:0000259" key="1">
    <source>
        <dbReference type="Pfam" id="PF13737"/>
    </source>
</evidence>
<reference evidence="2 3" key="1">
    <citation type="submission" date="2018-03" db="EMBL/GenBank/DDBJ databases">
        <authorList>
            <person name="Keele B.F."/>
        </authorList>
    </citation>
    <scope>NUCLEOTIDE SEQUENCE [LARGE SCALE GENOMIC DNA]</scope>
    <source>
        <strain evidence="2 3">CECT 8626</strain>
    </source>
</reference>
<dbReference type="PANTHER" id="PTHR34631">
    <property type="match status" value="1"/>
</dbReference>
<feature type="domain" description="Transposase DDE" evidence="1">
    <location>
        <begin position="2"/>
        <end position="69"/>
    </location>
</feature>
<dbReference type="Pfam" id="PF13737">
    <property type="entry name" value="DDE_Tnp_1_5"/>
    <property type="match status" value="1"/>
</dbReference>
<dbReference type="InterPro" id="IPR053520">
    <property type="entry name" value="Transposase_Tn903"/>
</dbReference>
<keyword evidence="3" id="KW-1185">Reference proteome</keyword>
<sequence>MQVLLGMAHRQTTGFVESLLRLVDLNWAVPDFSTLSRRQKTLAVNIPYRRSRSSPHLLLDSTGIKVEGEGERHVRKHGGPKRRVWRKIHLGIDEQTLEIRAVEITASHIGDAPVLPDLLSQIPVAEEIGSVTADGAYETRRYRDCGRPRHPP</sequence>
<dbReference type="Proteomes" id="UP000244924">
    <property type="component" value="Unassembled WGS sequence"/>
</dbReference>
<accession>A0A2R8BMI7</accession>
<evidence type="ECO:0000313" key="3">
    <source>
        <dbReference type="Proteomes" id="UP000244924"/>
    </source>
</evidence>
<organism evidence="2 3">
    <name type="scientific">Albidovulum aquaemixtae</name>
    <dbReference type="NCBI Taxonomy" id="1542388"/>
    <lineage>
        <taxon>Bacteria</taxon>
        <taxon>Pseudomonadati</taxon>
        <taxon>Pseudomonadota</taxon>
        <taxon>Alphaproteobacteria</taxon>
        <taxon>Rhodobacterales</taxon>
        <taxon>Paracoccaceae</taxon>
        <taxon>Albidovulum</taxon>
    </lineage>
</organism>
<proteinExistence type="predicted"/>
<dbReference type="InterPro" id="IPR053172">
    <property type="entry name" value="Tn903_transposase"/>
</dbReference>
<evidence type="ECO:0000313" key="2">
    <source>
        <dbReference type="EMBL" id="SPH24561.1"/>
    </source>
</evidence>
<protein>
    <recommendedName>
        <fullName evidence="1">Transposase DDE domain-containing protein</fullName>
    </recommendedName>
</protein>
<dbReference type="EMBL" id="OMOQ01000003">
    <property type="protein sequence ID" value="SPH24561.1"/>
    <property type="molecule type" value="Genomic_DNA"/>
</dbReference>
<gene>
    <name evidence="2" type="ORF">DEA8626_03613</name>
</gene>